<dbReference type="PROSITE" id="PS00070">
    <property type="entry name" value="ALDEHYDE_DEHYDR_CYS"/>
    <property type="match status" value="1"/>
</dbReference>
<dbReference type="STRING" id="590646.G3AZF6"/>
<dbReference type="PANTHER" id="PTHR43353:SF5">
    <property type="entry name" value="SUCCINATE-SEMIALDEHYDE DEHYDROGENASE, MITOCHONDRIAL"/>
    <property type="match status" value="1"/>
</dbReference>
<dbReference type="InterPro" id="IPR015590">
    <property type="entry name" value="Aldehyde_DH_dom"/>
</dbReference>
<dbReference type="GeneID" id="18246748"/>
<dbReference type="OrthoDB" id="310895at2759"/>
<evidence type="ECO:0000256" key="7">
    <source>
        <dbReference type="RuleBase" id="RU003345"/>
    </source>
</evidence>
<dbReference type="InterPro" id="IPR016160">
    <property type="entry name" value="Ald_DH_CS_CYS"/>
</dbReference>
<dbReference type="Gene3D" id="3.40.309.10">
    <property type="entry name" value="Aldehyde Dehydrogenase, Chain A, domain 2"/>
    <property type="match status" value="1"/>
</dbReference>
<dbReference type="GO" id="GO:0004777">
    <property type="term" value="F:succinate-semialdehyde dehydrogenase (NAD+) activity"/>
    <property type="evidence" value="ECO:0007669"/>
    <property type="project" value="UniProtKB-UniRule"/>
</dbReference>
<dbReference type="UniPathway" id="UPA00733"/>
<dbReference type="PANTHER" id="PTHR43353">
    <property type="entry name" value="SUCCINATE-SEMIALDEHYDE DEHYDROGENASE, MITOCHONDRIAL"/>
    <property type="match status" value="1"/>
</dbReference>
<dbReference type="Proteomes" id="UP000000707">
    <property type="component" value="Unassembled WGS sequence"/>
</dbReference>
<dbReference type="Pfam" id="PF00171">
    <property type="entry name" value="Aldedh"/>
    <property type="match status" value="1"/>
</dbReference>
<dbReference type="HOGENOM" id="CLU_005391_5_1_1"/>
<dbReference type="InterPro" id="IPR016162">
    <property type="entry name" value="Ald_DH_N"/>
</dbReference>
<feature type="domain" description="Aldehyde dehydrogenase" evidence="9">
    <location>
        <begin position="40"/>
        <end position="505"/>
    </location>
</feature>
<evidence type="ECO:0000259" key="9">
    <source>
        <dbReference type="Pfam" id="PF00171"/>
    </source>
</evidence>
<evidence type="ECO:0000256" key="3">
    <source>
        <dbReference type="ARBA" id="ARBA00023002"/>
    </source>
</evidence>
<protein>
    <recommendedName>
        <fullName evidence="8">Succinate-semialdehyde dehydrogenase</fullName>
        <ecNumber evidence="8">1.2.1.16</ecNumber>
    </recommendedName>
</protein>
<sequence length="510" mass="54771">MGIPKAWVITKRHLTDSVQVIGSLKNPNLFQTQGYINGRYVDSSSTQTFDVNNPASFPDPKSYIGTVQSMTADDFNTAVGHAETAFKTFRKTTAEYRSDLLRSLYNSYIKNQDDLAKLIVLENGKPYADALGEVKYAASFFKWYADIATTKTGDIINSTGTNKRILSLKQPIGVCGIMTPWNFPAAMITRKLAAYVAAGCTGVIKPASETPFSALAMGHLQEQAGFPKGVINILPSSNAAEVGKLLCEHPGIKKVSFTGSTNVGKLLMSQSASTLKKLSFELGGNAPLIVFNDVDIDSAVDGAIASKFRSSGQTCICANRIFVHESIYDEFSEKFASKLEASVTLGDGLDQGVTHGPVIHERSFAKVRSHIEDAVSKGAKIISGGNPRPDLGVNFHELTILAGVTSDMLITQEETFGPVCPLIKFSSEEEVLAMANDTDVGLAGYFFTNDIRRAFRVAEELEVGMIGVNTGAISEAALPFGGIKASGFGREGSIYGVDDYMVVKSMVIGL</sequence>
<dbReference type="EMBL" id="GL996512">
    <property type="protein sequence ID" value="EGV66083.1"/>
    <property type="molecule type" value="Genomic_DNA"/>
</dbReference>
<dbReference type="InterPro" id="IPR016163">
    <property type="entry name" value="Ald_DH_C"/>
</dbReference>
<dbReference type="GO" id="GO:0009450">
    <property type="term" value="P:gamma-aminobutyric acid catabolic process"/>
    <property type="evidence" value="ECO:0007669"/>
    <property type="project" value="UniProtKB-UniPathway"/>
</dbReference>
<reference evidence="10 11" key="1">
    <citation type="journal article" date="2011" name="Proc. Natl. Acad. Sci. U.S.A.">
        <title>Comparative genomics of xylose-fermenting fungi for enhanced biofuel production.</title>
        <authorList>
            <person name="Wohlbach D.J."/>
            <person name="Kuo A."/>
            <person name="Sato T.K."/>
            <person name="Potts K.M."/>
            <person name="Salamov A.A."/>
            <person name="LaButti K.M."/>
            <person name="Sun H."/>
            <person name="Clum A."/>
            <person name="Pangilinan J.L."/>
            <person name="Lindquist E.A."/>
            <person name="Lucas S."/>
            <person name="Lapidus A."/>
            <person name="Jin M."/>
            <person name="Gunawan C."/>
            <person name="Balan V."/>
            <person name="Dale B.E."/>
            <person name="Jeffries T.W."/>
            <person name="Zinkel R."/>
            <person name="Barry K.W."/>
            <person name="Grigoriev I.V."/>
            <person name="Gasch A.P."/>
        </authorList>
    </citation>
    <scope>NUCLEOTIDE SEQUENCE [LARGE SCALE GENOMIC DNA]</scope>
    <source>
        <strain evidence="11">ATCC 10573 / BCRC 21748 / CBS 615 / JCM 9827 / NBRC 10315 / NRRL Y-1498 / VKM Y-70</strain>
    </source>
</reference>
<accession>G3AZF6</accession>
<dbReference type="eggNOG" id="KOG2451">
    <property type="taxonomic scope" value="Eukaryota"/>
</dbReference>
<dbReference type="GO" id="GO:0005737">
    <property type="term" value="C:cytoplasm"/>
    <property type="evidence" value="ECO:0007669"/>
    <property type="project" value="TreeGrafter"/>
</dbReference>
<evidence type="ECO:0000313" key="10">
    <source>
        <dbReference type="EMBL" id="EGV66083.1"/>
    </source>
</evidence>
<dbReference type="InterPro" id="IPR010102">
    <property type="entry name" value="Succ_semiAld_DH"/>
</dbReference>
<dbReference type="AlphaFoldDB" id="G3AZF6"/>
<dbReference type="PROSITE" id="PS00687">
    <property type="entry name" value="ALDEHYDE_DEHYDR_GLU"/>
    <property type="match status" value="1"/>
</dbReference>
<evidence type="ECO:0000256" key="5">
    <source>
        <dbReference type="ARBA" id="ARBA00052698"/>
    </source>
</evidence>
<dbReference type="InterPro" id="IPR016161">
    <property type="entry name" value="Ald_DH/histidinol_DH"/>
</dbReference>
<evidence type="ECO:0000256" key="4">
    <source>
        <dbReference type="ARBA" id="ARBA00050387"/>
    </source>
</evidence>
<dbReference type="SUPFAM" id="SSF53720">
    <property type="entry name" value="ALDH-like"/>
    <property type="match status" value="1"/>
</dbReference>
<comment type="pathway">
    <text evidence="1 8">Amino-acid degradation; 4-aminobutanoate degradation.</text>
</comment>
<comment type="catalytic activity">
    <reaction evidence="4 8">
        <text>succinate semialdehyde + NADP(+) + H2O = succinate + NADPH + 2 H(+)</text>
        <dbReference type="Rhea" id="RHEA:13213"/>
        <dbReference type="ChEBI" id="CHEBI:15377"/>
        <dbReference type="ChEBI" id="CHEBI:15378"/>
        <dbReference type="ChEBI" id="CHEBI:30031"/>
        <dbReference type="ChEBI" id="CHEBI:57706"/>
        <dbReference type="ChEBI" id="CHEBI:57783"/>
        <dbReference type="ChEBI" id="CHEBI:58349"/>
        <dbReference type="EC" id="1.2.1.16"/>
    </reaction>
</comment>
<gene>
    <name evidence="10" type="ORF">CANTEDRAFT_112945</name>
</gene>
<comment type="catalytic activity">
    <reaction evidence="5 8">
        <text>succinate semialdehyde + NAD(+) + H2O = succinate + NADH + 2 H(+)</text>
        <dbReference type="Rhea" id="RHEA:13217"/>
        <dbReference type="ChEBI" id="CHEBI:15377"/>
        <dbReference type="ChEBI" id="CHEBI:15378"/>
        <dbReference type="ChEBI" id="CHEBI:30031"/>
        <dbReference type="ChEBI" id="CHEBI:57540"/>
        <dbReference type="ChEBI" id="CHEBI:57706"/>
        <dbReference type="ChEBI" id="CHEBI:57945"/>
        <dbReference type="EC" id="1.2.1.16"/>
    </reaction>
</comment>
<evidence type="ECO:0000256" key="6">
    <source>
        <dbReference type="PROSITE-ProRule" id="PRU10007"/>
    </source>
</evidence>
<dbReference type="FunFam" id="3.40.605.10:FF:000005">
    <property type="entry name" value="Succinate-semialdehyde dehydrogenase I"/>
    <property type="match status" value="1"/>
</dbReference>
<feature type="active site" evidence="6">
    <location>
        <position position="281"/>
    </location>
</feature>
<dbReference type="FunFam" id="3.40.309.10:FF:000004">
    <property type="entry name" value="Succinate-semialdehyde dehydrogenase I"/>
    <property type="match status" value="1"/>
</dbReference>
<evidence type="ECO:0000313" key="11">
    <source>
        <dbReference type="Proteomes" id="UP000000707"/>
    </source>
</evidence>
<evidence type="ECO:0000256" key="8">
    <source>
        <dbReference type="RuleBase" id="RU365091"/>
    </source>
</evidence>
<dbReference type="InterPro" id="IPR050740">
    <property type="entry name" value="Aldehyde_DH_Superfamily"/>
</dbReference>
<dbReference type="EC" id="1.2.1.16" evidence="8"/>
<dbReference type="InterPro" id="IPR029510">
    <property type="entry name" value="Ald_DH_CS_GLU"/>
</dbReference>
<comment type="similarity">
    <text evidence="2 7">Belongs to the aldehyde dehydrogenase family.</text>
</comment>
<keyword evidence="3 7" id="KW-0560">Oxidoreductase</keyword>
<dbReference type="Gene3D" id="3.40.605.10">
    <property type="entry name" value="Aldehyde Dehydrogenase, Chain A, domain 1"/>
    <property type="match status" value="1"/>
</dbReference>
<keyword evidence="11" id="KW-1185">Reference proteome</keyword>
<name>G3AZF6_CANTC</name>
<evidence type="ECO:0000256" key="1">
    <source>
        <dbReference type="ARBA" id="ARBA00005176"/>
    </source>
</evidence>
<proteinExistence type="inferred from homology"/>
<dbReference type="CDD" id="cd07103">
    <property type="entry name" value="ALDH_F5_SSADH_GabD"/>
    <property type="match status" value="1"/>
</dbReference>
<dbReference type="GO" id="GO:0036243">
    <property type="term" value="F:succinate-semialdehyde dehydrogenase (NADP+) activity"/>
    <property type="evidence" value="ECO:0007669"/>
    <property type="project" value="RHEA"/>
</dbReference>
<evidence type="ECO:0000256" key="2">
    <source>
        <dbReference type="ARBA" id="ARBA00009986"/>
    </source>
</evidence>
<dbReference type="NCBIfam" id="TIGR01780">
    <property type="entry name" value="SSADH"/>
    <property type="match status" value="1"/>
</dbReference>
<organism evidence="11">
    <name type="scientific">Candida tenuis (strain ATCC 10573 / BCRC 21748 / CBS 615 / JCM 9827 / NBRC 10315 / NRRL Y-1498 / VKM Y-70)</name>
    <name type="common">Yeast</name>
    <name type="synonym">Yamadazyma tenuis</name>
    <dbReference type="NCBI Taxonomy" id="590646"/>
    <lineage>
        <taxon>Eukaryota</taxon>
        <taxon>Fungi</taxon>
        <taxon>Dikarya</taxon>
        <taxon>Ascomycota</taxon>
        <taxon>Saccharomycotina</taxon>
        <taxon>Pichiomycetes</taxon>
        <taxon>Debaryomycetaceae</taxon>
        <taxon>Yamadazyma</taxon>
    </lineage>
</organism>
<dbReference type="KEGG" id="cten:18246748"/>